<evidence type="ECO:0000256" key="2">
    <source>
        <dbReference type="ARBA" id="ARBA00023125"/>
    </source>
</evidence>
<dbReference type="Pfam" id="PF06445">
    <property type="entry name" value="GyrI-like"/>
    <property type="match status" value="1"/>
</dbReference>
<dbReference type="GO" id="GO:0043565">
    <property type="term" value="F:sequence-specific DNA binding"/>
    <property type="evidence" value="ECO:0007669"/>
    <property type="project" value="InterPro"/>
</dbReference>
<organism evidence="5 7">
    <name type="scientific">Pseudoalteromonas maricaloris</name>
    <dbReference type="NCBI Taxonomy" id="184924"/>
    <lineage>
        <taxon>Bacteria</taxon>
        <taxon>Pseudomonadati</taxon>
        <taxon>Pseudomonadota</taxon>
        <taxon>Gammaproteobacteria</taxon>
        <taxon>Alteromonadales</taxon>
        <taxon>Pseudoalteromonadaceae</taxon>
        <taxon>Pseudoalteromonas</taxon>
    </lineage>
</organism>
<accession>A0A8I2KP86</accession>
<dbReference type="InterPro" id="IPR020449">
    <property type="entry name" value="Tscrpt_reg_AraC-type_HTH"/>
</dbReference>
<dbReference type="InterPro" id="IPR018062">
    <property type="entry name" value="HTH_AraC-typ_CS"/>
</dbReference>
<dbReference type="EMBL" id="CP137578">
    <property type="protein sequence ID" value="WOX29779.1"/>
    <property type="molecule type" value="Genomic_DNA"/>
</dbReference>
<evidence type="ECO:0000256" key="1">
    <source>
        <dbReference type="ARBA" id="ARBA00023015"/>
    </source>
</evidence>
<dbReference type="PROSITE" id="PS01124">
    <property type="entry name" value="HTH_ARAC_FAMILY_2"/>
    <property type="match status" value="1"/>
</dbReference>
<evidence type="ECO:0000256" key="3">
    <source>
        <dbReference type="ARBA" id="ARBA00023163"/>
    </source>
</evidence>
<protein>
    <submittedName>
        <fullName evidence="5">AraC family transcriptional regulator</fullName>
    </submittedName>
    <submittedName>
        <fullName evidence="6">Helix-turn-helix domain-containing protein</fullName>
    </submittedName>
</protein>
<dbReference type="SUPFAM" id="SSF46689">
    <property type="entry name" value="Homeodomain-like"/>
    <property type="match status" value="2"/>
</dbReference>
<dbReference type="InterPro" id="IPR018060">
    <property type="entry name" value="HTH_AraC"/>
</dbReference>
<dbReference type="InterPro" id="IPR011256">
    <property type="entry name" value="Reg_factor_effector_dom_sf"/>
</dbReference>
<keyword evidence="3" id="KW-0804">Transcription</keyword>
<evidence type="ECO:0000259" key="4">
    <source>
        <dbReference type="PROSITE" id="PS01124"/>
    </source>
</evidence>
<dbReference type="Gene3D" id="3.20.80.10">
    <property type="entry name" value="Regulatory factor, effector binding domain"/>
    <property type="match status" value="1"/>
</dbReference>
<keyword evidence="2" id="KW-0238">DNA-binding</keyword>
<dbReference type="GO" id="GO:0003700">
    <property type="term" value="F:DNA-binding transcription factor activity"/>
    <property type="evidence" value="ECO:0007669"/>
    <property type="project" value="InterPro"/>
</dbReference>
<dbReference type="PRINTS" id="PR00032">
    <property type="entry name" value="HTHARAC"/>
</dbReference>
<name>A0A8I2KP86_9GAMM</name>
<dbReference type="InterPro" id="IPR029442">
    <property type="entry name" value="GyrI-like"/>
</dbReference>
<dbReference type="InterPro" id="IPR009057">
    <property type="entry name" value="Homeodomain-like_sf"/>
</dbReference>
<reference evidence="6 8" key="2">
    <citation type="submission" date="2023-10" db="EMBL/GenBank/DDBJ databases">
        <title>To unveil natural product biosynthetic capacity in Pseudoalteromonas.</title>
        <authorList>
            <person name="Wang J."/>
        </authorList>
    </citation>
    <scope>NUCLEOTIDE SEQUENCE [LARGE SCALE GENOMIC DNA]</scope>
    <source>
        <strain evidence="6 8">DSM 15914</strain>
    </source>
</reference>
<dbReference type="Gene3D" id="1.10.10.60">
    <property type="entry name" value="Homeodomain-like"/>
    <property type="match status" value="2"/>
</dbReference>
<keyword evidence="8" id="KW-1185">Reference proteome</keyword>
<dbReference type="PANTHER" id="PTHR40055:SF1">
    <property type="entry name" value="TRANSCRIPTIONAL REGULATOR YGIV-RELATED"/>
    <property type="match status" value="1"/>
</dbReference>
<reference evidence="5" key="1">
    <citation type="submission" date="2019-10" db="EMBL/GenBank/DDBJ databases">
        <authorList>
            <person name="Paulsen S."/>
        </authorList>
    </citation>
    <scope>NUCLEOTIDE SEQUENCE</scope>
    <source>
        <strain evidence="5">LMG 19692</strain>
    </source>
</reference>
<dbReference type="EMBL" id="WEIA01000002">
    <property type="protein sequence ID" value="NLR20738.1"/>
    <property type="molecule type" value="Genomic_DNA"/>
</dbReference>
<dbReference type="PROSITE" id="PS00041">
    <property type="entry name" value="HTH_ARAC_FAMILY_1"/>
    <property type="match status" value="1"/>
</dbReference>
<dbReference type="SUPFAM" id="SSF55136">
    <property type="entry name" value="Probable bacterial effector-binding domain"/>
    <property type="match status" value="1"/>
</dbReference>
<evidence type="ECO:0000313" key="6">
    <source>
        <dbReference type="EMBL" id="WOX29779.1"/>
    </source>
</evidence>
<evidence type="ECO:0000313" key="5">
    <source>
        <dbReference type="EMBL" id="NLR20738.1"/>
    </source>
</evidence>
<dbReference type="InterPro" id="IPR050908">
    <property type="entry name" value="SmbC-like"/>
</dbReference>
<keyword evidence="1" id="KW-0805">Transcription regulation</keyword>
<dbReference type="RefSeq" id="WP_193521586.1">
    <property type="nucleotide sequence ID" value="NZ_CBCSDF010000002.1"/>
</dbReference>
<dbReference type="Proteomes" id="UP000646877">
    <property type="component" value="Unassembled WGS sequence"/>
</dbReference>
<evidence type="ECO:0000313" key="8">
    <source>
        <dbReference type="Proteomes" id="UP001304419"/>
    </source>
</evidence>
<dbReference type="PANTHER" id="PTHR40055">
    <property type="entry name" value="TRANSCRIPTIONAL REGULATOR YGIV-RELATED"/>
    <property type="match status" value="1"/>
</dbReference>
<dbReference type="AlphaFoldDB" id="A0A8I2KP86"/>
<dbReference type="Pfam" id="PF12833">
    <property type="entry name" value="HTH_18"/>
    <property type="match status" value="1"/>
</dbReference>
<gene>
    <name evidence="5" type="ORF">F9Y85_05275</name>
    <name evidence="6" type="ORF">R5H13_05810</name>
</gene>
<dbReference type="SMART" id="SM00342">
    <property type="entry name" value="HTH_ARAC"/>
    <property type="match status" value="1"/>
</dbReference>
<sequence length="321" mass="36013">MHQSTEQKLSAEEVYLGRLQPVIEWVHSNPSSPLSLQQAASLSHFSKFHFQRIFAAVIGESLSQYTNRVRLERAANMLLLAEAYSVTDIALQFGFSGSANFSRAFKEHFGVTPSSVRKTEQLRKLVANNNFEPALNTTQLTRIHALRAERHSVIQPVKLHSISQLPLCTLRASQGYQLQGISACWQQLAAWASAHGLDYSQVQKFGFGHDNPVFTPLDKARYDGAIVINDELKSAVTRPYQLNVLSAGIYAIFDYRGAIKDLLSFQLDIFAKWLPQSGYEPEDAPLIEHYPEVISQENGGSPSEKVIALEIWLKVKPLKFK</sequence>
<dbReference type="InterPro" id="IPR010499">
    <property type="entry name" value="AraC_E-bd"/>
</dbReference>
<dbReference type="Proteomes" id="UP001304419">
    <property type="component" value="Chromosome 1"/>
</dbReference>
<proteinExistence type="predicted"/>
<feature type="domain" description="HTH araC/xylS-type" evidence="4">
    <location>
        <begin position="20"/>
        <end position="119"/>
    </location>
</feature>
<evidence type="ECO:0000313" key="7">
    <source>
        <dbReference type="Proteomes" id="UP000646877"/>
    </source>
</evidence>
<dbReference type="SMART" id="SM00871">
    <property type="entry name" value="AraC_E_bind"/>
    <property type="match status" value="1"/>
</dbReference>